<organism evidence="1 2">
    <name type="scientific">Macrophomina phaseolina</name>
    <dbReference type="NCBI Taxonomy" id="35725"/>
    <lineage>
        <taxon>Eukaryota</taxon>
        <taxon>Fungi</taxon>
        <taxon>Dikarya</taxon>
        <taxon>Ascomycota</taxon>
        <taxon>Pezizomycotina</taxon>
        <taxon>Dothideomycetes</taxon>
        <taxon>Dothideomycetes incertae sedis</taxon>
        <taxon>Botryosphaeriales</taxon>
        <taxon>Botryosphaeriaceae</taxon>
        <taxon>Macrophomina</taxon>
    </lineage>
</organism>
<sequence>MVLGIITAVAACPGIIGTTEAVRQGQRQNAKEKHRGLKTNLVVSCSGTQDGSQEVHGRSVVLHNNKLYINTPSLPKSTIKPHPFAGYFLPHPSHSWRRLGEGLVSTISDEPPQLNWIYVDTNTHEVKYGYRVDCEGQLVGPWNVTPVGKRLTLEGWEGFIALEEIRGSGIWEVAFDRDADGLMEEEHKEVEVEYEIVDEDEKKGAGEASDGGIE</sequence>
<keyword evidence="2" id="KW-1185">Reference proteome</keyword>
<protein>
    <submittedName>
        <fullName evidence="1">Uncharacterized protein</fullName>
    </submittedName>
</protein>
<evidence type="ECO:0000313" key="2">
    <source>
        <dbReference type="Proteomes" id="UP000774617"/>
    </source>
</evidence>
<evidence type="ECO:0000313" key="1">
    <source>
        <dbReference type="EMBL" id="KAH7038985.1"/>
    </source>
</evidence>
<accession>A0ABQ8G028</accession>
<reference evidence="1 2" key="1">
    <citation type="journal article" date="2021" name="Nat. Commun.">
        <title>Genetic determinants of endophytism in the Arabidopsis root mycobiome.</title>
        <authorList>
            <person name="Mesny F."/>
            <person name="Miyauchi S."/>
            <person name="Thiergart T."/>
            <person name="Pickel B."/>
            <person name="Atanasova L."/>
            <person name="Karlsson M."/>
            <person name="Huettel B."/>
            <person name="Barry K.W."/>
            <person name="Haridas S."/>
            <person name="Chen C."/>
            <person name="Bauer D."/>
            <person name="Andreopoulos W."/>
            <person name="Pangilinan J."/>
            <person name="LaButti K."/>
            <person name="Riley R."/>
            <person name="Lipzen A."/>
            <person name="Clum A."/>
            <person name="Drula E."/>
            <person name="Henrissat B."/>
            <person name="Kohler A."/>
            <person name="Grigoriev I.V."/>
            <person name="Martin F.M."/>
            <person name="Hacquard S."/>
        </authorList>
    </citation>
    <scope>NUCLEOTIDE SEQUENCE [LARGE SCALE GENOMIC DNA]</scope>
    <source>
        <strain evidence="1 2">MPI-SDFR-AT-0080</strain>
    </source>
</reference>
<comment type="caution">
    <text evidence="1">The sequence shown here is derived from an EMBL/GenBank/DDBJ whole genome shotgun (WGS) entry which is preliminary data.</text>
</comment>
<proteinExistence type="predicted"/>
<dbReference type="PANTHER" id="PTHR38049:SF2">
    <property type="entry name" value="RICIN B LECTIN DOMAIN-CONTAINING PROTEIN"/>
    <property type="match status" value="1"/>
</dbReference>
<dbReference type="Proteomes" id="UP000774617">
    <property type="component" value="Unassembled WGS sequence"/>
</dbReference>
<dbReference type="PANTHER" id="PTHR38049">
    <property type="entry name" value="RICIN B LECTIN DOMAIN-CONTAINING PROTEIN"/>
    <property type="match status" value="1"/>
</dbReference>
<gene>
    <name evidence="1" type="ORF">B0J12DRAFT_606517</name>
</gene>
<name>A0ABQ8G028_9PEZI</name>
<dbReference type="EMBL" id="JAGTJR010000031">
    <property type="protein sequence ID" value="KAH7038985.1"/>
    <property type="molecule type" value="Genomic_DNA"/>
</dbReference>